<organism evidence="1 2">
    <name type="scientific">Ruminococcus flavefaciens</name>
    <dbReference type="NCBI Taxonomy" id="1265"/>
    <lineage>
        <taxon>Bacteria</taxon>
        <taxon>Bacillati</taxon>
        <taxon>Bacillota</taxon>
        <taxon>Clostridia</taxon>
        <taxon>Eubacteriales</taxon>
        <taxon>Oscillospiraceae</taxon>
        <taxon>Ruminococcus</taxon>
    </lineage>
</organism>
<dbReference type="AlphaFoldDB" id="A0A315Y369"/>
<dbReference type="PANTHER" id="PTHR42811">
    <property type="entry name" value="SERINE ACETYLTRANSFERASE"/>
    <property type="match status" value="1"/>
</dbReference>
<accession>A0A315Y369</accession>
<sequence length="184" mass="20698">MNKKELKEMLRKDKWNNIGNRKLYHLFFIIATRHASWLRWKYIKYMRLSCYYEEKFRNKKLIYAFPMYINMLKMNNLGYKLNFEIGGKHIGEGLSLCHNGPIVIHGASIIGKNCVLHGDNCIGNDGISNDCPVLGDNVDVGVGAKIIGNVTIANGVRIGAGAVVVKDFTEENITIGGIPAKRIK</sequence>
<dbReference type="Gene3D" id="2.160.10.10">
    <property type="entry name" value="Hexapeptide repeat proteins"/>
    <property type="match status" value="1"/>
</dbReference>
<keyword evidence="1" id="KW-0808">Transferase</keyword>
<dbReference type="GO" id="GO:0016740">
    <property type="term" value="F:transferase activity"/>
    <property type="evidence" value="ECO:0007669"/>
    <property type="project" value="UniProtKB-KW"/>
</dbReference>
<dbReference type="InterPro" id="IPR011004">
    <property type="entry name" value="Trimer_LpxA-like_sf"/>
</dbReference>
<protein>
    <submittedName>
        <fullName evidence="1">Serine O-acetyltransferase</fullName>
    </submittedName>
</protein>
<reference evidence="1 2" key="1">
    <citation type="submission" date="2018-05" db="EMBL/GenBank/DDBJ databases">
        <title>The Hungate 1000. A catalogue of reference genomes from the rumen microbiome.</title>
        <authorList>
            <person name="Kelly W."/>
        </authorList>
    </citation>
    <scope>NUCLEOTIDE SEQUENCE [LARGE SCALE GENOMIC DNA]</scope>
    <source>
        <strain evidence="1 2">SAb67</strain>
    </source>
</reference>
<dbReference type="EMBL" id="QGDI01000002">
    <property type="protein sequence ID" value="PWJ14690.1"/>
    <property type="molecule type" value="Genomic_DNA"/>
</dbReference>
<dbReference type="SUPFAM" id="SSF51161">
    <property type="entry name" value="Trimeric LpxA-like enzymes"/>
    <property type="match status" value="1"/>
</dbReference>
<dbReference type="RefSeq" id="WP_242978555.1">
    <property type="nucleotide sequence ID" value="NZ_QGDI01000002.1"/>
</dbReference>
<evidence type="ECO:0000313" key="1">
    <source>
        <dbReference type="EMBL" id="PWJ14690.1"/>
    </source>
</evidence>
<evidence type="ECO:0000313" key="2">
    <source>
        <dbReference type="Proteomes" id="UP000245720"/>
    </source>
</evidence>
<gene>
    <name evidence="1" type="ORF">IE37_00675</name>
</gene>
<name>A0A315Y369_RUMFL</name>
<comment type="caution">
    <text evidence="1">The sequence shown here is derived from an EMBL/GenBank/DDBJ whole genome shotgun (WGS) entry which is preliminary data.</text>
</comment>
<dbReference type="Proteomes" id="UP000245720">
    <property type="component" value="Unassembled WGS sequence"/>
</dbReference>
<proteinExistence type="predicted"/>